<comment type="caution">
    <text evidence="2">The sequence shown here is derived from an EMBL/GenBank/DDBJ whole genome shotgun (WGS) entry which is preliminary data.</text>
</comment>
<dbReference type="EMBL" id="BIFH01000031">
    <property type="protein sequence ID" value="GCD99090.1"/>
    <property type="molecule type" value="Genomic_DNA"/>
</dbReference>
<feature type="transmembrane region" description="Helical" evidence="1">
    <location>
        <begin position="12"/>
        <end position="33"/>
    </location>
</feature>
<protein>
    <submittedName>
        <fullName evidence="2">Uncharacterized protein</fullName>
    </submittedName>
</protein>
<dbReference type="AlphaFoldDB" id="A0A401YWZ6"/>
<proteinExistence type="predicted"/>
<keyword evidence="1" id="KW-0472">Membrane</keyword>
<accession>A0A401YWZ6</accession>
<name>A0A401YWZ6_9ACTN</name>
<evidence type="ECO:0000313" key="2">
    <source>
        <dbReference type="EMBL" id="GCD99090.1"/>
    </source>
</evidence>
<evidence type="ECO:0000256" key="1">
    <source>
        <dbReference type="SAM" id="Phobius"/>
    </source>
</evidence>
<evidence type="ECO:0000313" key="3">
    <source>
        <dbReference type="Proteomes" id="UP000286931"/>
    </source>
</evidence>
<keyword evidence="3" id="KW-1185">Reference proteome</keyword>
<keyword evidence="1" id="KW-1133">Transmembrane helix</keyword>
<keyword evidence="1" id="KW-0812">Transmembrane</keyword>
<organism evidence="2 3">
    <name type="scientific">Embleya hyalina</name>
    <dbReference type="NCBI Taxonomy" id="516124"/>
    <lineage>
        <taxon>Bacteria</taxon>
        <taxon>Bacillati</taxon>
        <taxon>Actinomycetota</taxon>
        <taxon>Actinomycetes</taxon>
        <taxon>Kitasatosporales</taxon>
        <taxon>Streptomycetaceae</taxon>
        <taxon>Embleya</taxon>
    </lineage>
</organism>
<sequence>MHDDEDGGAARYGAVLARTAGLIAMTVCAGMIANSYHPP</sequence>
<gene>
    <name evidence="2" type="ORF">EHYA_06802</name>
</gene>
<reference evidence="2 3" key="1">
    <citation type="submission" date="2018-12" db="EMBL/GenBank/DDBJ databases">
        <title>Draft genome sequence of Embleya hyalina NBRC 13850T.</title>
        <authorList>
            <person name="Komaki H."/>
            <person name="Hosoyama A."/>
            <person name="Kimura A."/>
            <person name="Ichikawa N."/>
            <person name="Tamura T."/>
        </authorList>
    </citation>
    <scope>NUCLEOTIDE SEQUENCE [LARGE SCALE GENOMIC DNA]</scope>
    <source>
        <strain evidence="2 3">NBRC 13850</strain>
    </source>
</reference>
<dbReference type="Proteomes" id="UP000286931">
    <property type="component" value="Unassembled WGS sequence"/>
</dbReference>